<evidence type="ECO:0000313" key="3">
    <source>
        <dbReference type="Proteomes" id="UP000029224"/>
    </source>
</evidence>
<evidence type="ECO:0000256" key="1">
    <source>
        <dbReference type="SAM" id="Phobius"/>
    </source>
</evidence>
<protein>
    <submittedName>
        <fullName evidence="2">Sugar-ABC transporter permease protein putative</fullName>
    </submittedName>
</protein>
<reference evidence="2 3" key="1">
    <citation type="submission" date="2014-09" db="EMBL/GenBank/DDBJ databases">
        <title>Vibrio maritimus JCM 19240. (C210) whole genome shotgun sequence.</title>
        <authorList>
            <person name="Sawabe T."/>
            <person name="Meirelles P."/>
            <person name="Nakanishi M."/>
            <person name="Sayaka M."/>
            <person name="Hattori M."/>
            <person name="Ohkuma M."/>
        </authorList>
    </citation>
    <scope>NUCLEOTIDE SEQUENCE [LARGE SCALE GENOMIC DNA]</scope>
    <source>
        <strain evidence="2 3">JCM 19240</strain>
    </source>
</reference>
<feature type="transmembrane region" description="Helical" evidence="1">
    <location>
        <begin position="64"/>
        <end position="83"/>
    </location>
</feature>
<comment type="caution">
    <text evidence="2">The sequence shown here is derived from an EMBL/GenBank/DDBJ whole genome shotgun (WGS) entry which is preliminary data.</text>
</comment>
<dbReference type="AlphaFoldDB" id="A0A090TW43"/>
<keyword evidence="1" id="KW-0812">Transmembrane</keyword>
<evidence type="ECO:0000313" key="2">
    <source>
        <dbReference type="EMBL" id="GAL35132.1"/>
    </source>
</evidence>
<dbReference type="EMBL" id="BBMT01000006">
    <property type="protein sequence ID" value="GAL35132.1"/>
    <property type="molecule type" value="Genomic_DNA"/>
</dbReference>
<dbReference type="Proteomes" id="UP000029224">
    <property type="component" value="Unassembled WGS sequence"/>
</dbReference>
<organism evidence="2 3">
    <name type="scientific">Vibrio maritimus</name>
    <dbReference type="NCBI Taxonomy" id="990268"/>
    <lineage>
        <taxon>Bacteria</taxon>
        <taxon>Pseudomonadati</taxon>
        <taxon>Pseudomonadota</taxon>
        <taxon>Gammaproteobacteria</taxon>
        <taxon>Vibrionales</taxon>
        <taxon>Vibrionaceae</taxon>
        <taxon>Vibrio</taxon>
    </lineage>
</organism>
<keyword evidence="3" id="KW-1185">Reference proteome</keyword>
<accession>A0A090TW43</accession>
<proteinExistence type="predicted"/>
<keyword evidence="1" id="KW-1133">Transmembrane helix</keyword>
<gene>
    <name evidence="2" type="ORF">JCM19240_3502</name>
</gene>
<name>A0A090TW43_9VIBR</name>
<keyword evidence="1" id="KW-0472">Membrane</keyword>
<reference evidence="2 3" key="2">
    <citation type="submission" date="2014-09" db="EMBL/GenBank/DDBJ databases">
        <authorList>
            <consortium name="NBRP consortium"/>
            <person name="Sawabe T."/>
            <person name="Meirelles P."/>
            <person name="Nakanishi M."/>
            <person name="Sayaka M."/>
            <person name="Hattori M."/>
            <person name="Ohkuma M."/>
        </authorList>
    </citation>
    <scope>NUCLEOTIDE SEQUENCE [LARGE SCALE GENOMIC DNA]</scope>
    <source>
        <strain evidence="2 3">JCM 19240</strain>
    </source>
</reference>
<sequence>MEQICTTEVTSRPTFDSEGKPIQVTEFVGLNSYREMLQPERVTAALTEEGGSLANVFSIDFYKALRFTLTFTLITLPLVLGLGSH</sequence>